<feature type="transmembrane region" description="Helical" evidence="1">
    <location>
        <begin position="170"/>
        <end position="191"/>
    </location>
</feature>
<protein>
    <submittedName>
        <fullName evidence="2">Uncharacterized protein</fullName>
    </submittedName>
</protein>
<feature type="transmembrane region" description="Helical" evidence="1">
    <location>
        <begin position="326"/>
        <end position="345"/>
    </location>
</feature>
<dbReference type="Proteomes" id="UP000180166">
    <property type="component" value="Chromosome"/>
</dbReference>
<dbReference type="RefSeq" id="WP_071343354.1">
    <property type="nucleotide sequence ID" value="NZ_CP017839.1"/>
</dbReference>
<keyword evidence="1" id="KW-0812">Transmembrane</keyword>
<feature type="transmembrane region" description="Helical" evidence="1">
    <location>
        <begin position="74"/>
        <end position="92"/>
    </location>
</feature>
<accession>A0ABC8AK03</accession>
<feature type="transmembrane region" description="Helical" evidence="1">
    <location>
        <begin position="232"/>
        <end position="253"/>
    </location>
</feature>
<reference evidence="2 3" key="1">
    <citation type="submission" date="2016-10" db="EMBL/GenBank/DDBJ databases">
        <title>Genome sequence of Nocardia seriolae strain EM150506, isolated from Anguila japonica.</title>
        <authorList>
            <person name="Han H.-J."/>
        </authorList>
    </citation>
    <scope>NUCLEOTIDE SEQUENCE [LARGE SCALE GENOMIC DNA]</scope>
    <source>
        <strain evidence="2 3">EM150506</strain>
    </source>
</reference>
<feature type="transmembrane region" description="Helical" evidence="1">
    <location>
        <begin position="132"/>
        <end position="150"/>
    </location>
</feature>
<proteinExistence type="predicted"/>
<organism evidence="2 3">
    <name type="scientific">Nocardia seriolae</name>
    <dbReference type="NCBI Taxonomy" id="37332"/>
    <lineage>
        <taxon>Bacteria</taxon>
        <taxon>Bacillati</taxon>
        <taxon>Actinomycetota</taxon>
        <taxon>Actinomycetes</taxon>
        <taxon>Mycobacteriales</taxon>
        <taxon>Nocardiaceae</taxon>
        <taxon>Nocardia</taxon>
    </lineage>
</organism>
<sequence length="442" mass="45082">MRSYQVAAETITALVTATVAGLALALPIDFGWTSQTSALQLDLLAYSLPRAIAAGVLVAMIAPVLLTTLGSTKAAWGTTVGGLLVLLANHGLGHATDPHSSLSTMNFIDSLAGGLVLGALGAAVLHHRLPAFAWTLGILISLLLGSVNPVPRVGGSIDETTAGHWHATDIPPVWMILLALALAAFGFLTYRNRPVAQRLSIELPLAPILAGVVLVLVTLASAEWLARHGDTLAGIGLAVVTAVGTALIAAMLLPGRDGEIVLLAVGLSAVAAATVAAELPAWSIPLLVAVTAFGMWTGSRYGAPRACLVAAIVLGVSTALTSDTELAWLIVGGAAIVSWLVGFGLASARPRYVPSRVLGTMVIFVPSAVLGMRDYVARGHYALQSPDHSAVCTVTSGSTETPAWTAVLVAAGCLAGLLALRRSRPLPAATEAATDSNAATAD</sequence>
<gene>
    <name evidence="2" type="ORF">NS506_00295</name>
</gene>
<feature type="transmembrane region" description="Helical" evidence="1">
    <location>
        <begin position="203"/>
        <end position="226"/>
    </location>
</feature>
<name>A0ABC8AK03_9NOCA</name>
<keyword evidence="1" id="KW-1133">Transmembrane helix</keyword>
<evidence type="ECO:0000313" key="2">
    <source>
        <dbReference type="EMBL" id="APA94379.1"/>
    </source>
</evidence>
<evidence type="ECO:0000256" key="1">
    <source>
        <dbReference type="SAM" id="Phobius"/>
    </source>
</evidence>
<dbReference type="KEGG" id="nsr:NS506_00295"/>
<feature type="transmembrane region" description="Helical" evidence="1">
    <location>
        <begin position="403"/>
        <end position="420"/>
    </location>
</feature>
<keyword evidence="1" id="KW-0472">Membrane</keyword>
<dbReference type="EMBL" id="CP017839">
    <property type="protein sequence ID" value="APA94379.1"/>
    <property type="molecule type" value="Genomic_DNA"/>
</dbReference>
<dbReference type="AlphaFoldDB" id="A0ABC8AK03"/>
<feature type="transmembrane region" description="Helical" evidence="1">
    <location>
        <begin position="260"/>
        <end position="276"/>
    </location>
</feature>
<evidence type="ECO:0000313" key="3">
    <source>
        <dbReference type="Proteomes" id="UP000180166"/>
    </source>
</evidence>
<feature type="transmembrane region" description="Helical" evidence="1">
    <location>
        <begin position="357"/>
        <end position="376"/>
    </location>
</feature>
<feature type="transmembrane region" description="Helical" evidence="1">
    <location>
        <begin position="104"/>
        <end position="125"/>
    </location>
</feature>
<feature type="transmembrane region" description="Helical" evidence="1">
    <location>
        <begin position="49"/>
        <end position="67"/>
    </location>
</feature>